<organism evidence="1 2">
    <name type="scientific">Hymenolepis diminuta</name>
    <name type="common">Rat tapeworm</name>
    <dbReference type="NCBI Taxonomy" id="6216"/>
    <lineage>
        <taxon>Eukaryota</taxon>
        <taxon>Metazoa</taxon>
        <taxon>Spiralia</taxon>
        <taxon>Lophotrochozoa</taxon>
        <taxon>Platyhelminthes</taxon>
        <taxon>Cestoda</taxon>
        <taxon>Eucestoda</taxon>
        <taxon>Cyclophyllidea</taxon>
        <taxon>Hymenolepididae</taxon>
        <taxon>Hymenolepis</taxon>
    </lineage>
</organism>
<dbReference type="Proteomes" id="UP000321570">
    <property type="component" value="Unassembled WGS sequence"/>
</dbReference>
<dbReference type="AlphaFoldDB" id="A0A564YDX0"/>
<evidence type="ECO:0000313" key="2">
    <source>
        <dbReference type="Proteomes" id="UP000321570"/>
    </source>
</evidence>
<gene>
    <name evidence="1" type="ORF">WMSIL1_LOCUS5143</name>
</gene>
<dbReference type="EMBL" id="CABIJS010000155">
    <property type="protein sequence ID" value="VUZ44928.1"/>
    <property type="molecule type" value="Genomic_DNA"/>
</dbReference>
<evidence type="ECO:0000313" key="1">
    <source>
        <dbReference type="EMBL" id="VUZ44928.1"/>
    </source>
</evidence>
<sequence length="92" mass="10406">MPCTFFRNFGVLSELAETHLGHTLNLHCPLIAFVPFLPLTRLNLHCGLNGTIWPSRLLVFRSVTWLLLFGISSQPLVVTSTPIRPRLNPWKA</sequence>
<protein>
    <submittedName>
        <fullName evidence="1">Uncharacterized protein</fullName>
    </submittedName>
</protein>
<name>A0A564YDX0_HYMDI</name>
<keyword evidence="2" id="KW-1185">Reference proteome</keyword>
<reference evidence="1 2" key="1">
    <citation type="submission" date="2019-07" db="EMBL/GenBank/DDBJ databases">
        <authorList>
            <person name="Jastrzebski P J."/>
            <person name="Paukszto L."/>
            <person name="Jastrzebski P J."/>
        </authorList>
    </citation>
    <scope>NUCLEOTIDE SEQUENCE [LARGE SCALE GENOMIC DNA]</scope>
    <source>
        <strain evidence="1 2">WMS-il1</strain>
    </source>
</reference>
<accession>A0A564YDX0</accession>
<proteinExistence type="predicted"/>